<dbReference type="RefSeq" id="WP_184311800.1">
    <property type="nucleotide sequence ID" value="NZ_JACHEN010000022.1"/>
</dbReference>
<feature type="domain" description="N-acetyltransferase" evidence="1">
    <location>
        <begin position="16"/>
        <end position="182"/>
    </location>
</feature>
<dbReference type="EMBL" id="JACHEN010000022">
    <property type="protein sequence ID" value="MBB6217297.1"/>
    <property type="molecule type" value="Genomic_DNA"/>
</dbReference>
<comment type="caution">
    <text evidence="2">The sequence shown here is derived from an EMBL/GenBank/DDBJ whole genome shotgun (WGS) entry which is preliminary data.</text>
</comment>
<dbReference type="GO" id="GO:0016747">
    <property type="term" value="F:acyltransferase activity, transferring groups other than amino-acyl groups"/>
    <property type="evidence" value="ECO:0007669"/>
    <property type="project" value="InterPro"/>
</dbReference>
<dbReference type="Gene3D" id="3.40.630.30">
    <property type="match status" value="1"/>
</dbReference>
<dbReference type="AlphaFoldDB" id="A0A841KV94"/>
<dbReference type="PANTHER" id="PTHR43415:SF3">
    <property type="entry name" value="GNAT-FAMILY ACETYLTRANSFERASE"/>
    <property type="match status" value="1"/>
</dbReference>
<keyword evidence="2" id="KW-0808">Transferase</keyword>
<evidence type="ECO:0000313" key="3">
    <source>
        <dbReference type="Proteomes" id="UP000579281"/>
    </source>
</evidence>
<accession>A0A841KV94</accession>
<protein>
    <submittedName>
        <fullName evidence="2">RimJ/RimL family protein N-acetyltransferase</fullName>
    </submittedName>
</protein>
<gene>
    <name evidence="2" type="ORF">HNQ80_003416</name>
</gene>
<organism evidence="2 3">
    <name type="scientific">Anaerosolibacter carboniphilus</name>
    <dbReference type="NCBI Taxonomy" id="1417629"/>
    <lineage>
        <taxon>Bacteria</taxon>
        <taxon>Bacillati</taxon>
        <taxon>Bacillota</taxon>
        <taxon>Clostridia</taxon>
        <taxon>Peptostreptococcales</taxon>
        <taxon>Thermotaleaceae</taxon>
        <taxon>Anaerosolibacter</taxon>
    </lineage>
</organism>
<dbReference type="Proteomes" id="UP000579281">
    <property type="component" value="Unassembled WGS sequence"/>
</dbReference>
<proteinExistence type="predicted"/>
<name>A0A841KV94_9FIRM</name>
<dbReference type="SUPFAM" id="SSF55729">
    <property type="entry name" value="Acyl-CoA N-acyltransferases (Nat)"/>
    <property type="match status" value="1"/>
</dbReference>
<evidence type="ECO:0000313" key="2">
    <source>
        <dbReference type="EMBL" id="MBB6217297.1"/>
    </source>
</evidence>
<dbReference type="PROSITE" id="PS51186">
    <property type="entry name" value="GNAT"/>
    <property type="match status" value="1"/>
</dbReference>
<dbReference type="InterPro" id="IPR016181">
    <property type="entry name" value="Acyl_CoA_acyltransferase"/>
</dbReference>
<dbReference type="PANTHER" id="PTHR43415">
    <property type="entry name" value="SPERMIDINE N(1)-ACETYLTRANSFERASE"/>
    <property type="match status" value="1"/>
</dbReference>
<sequence length="183" mass="20932">MAIIYSKEYIINERTVEIRSAIPSDAAQLIELNKKLAVETKYMVRELHEIDIDITNQENRIKDLNDHENGLLLVASVDGAIVGQLGILPEKFERMKHMAGFVIGIEKAYWGYGIAKLLMDEVTSWFRLSTLKRIELNVIEDNVRGIALYKKYGFQIEGKKIKDHHIGDGIYLNTLLMGKLLDE</sequence>
<reference evidence="2 3" key="1">
    <citation type="submission" date="2020-08" db="EMBL/GenBank/DDBJ databases">
        <title>Genomic Encyclopedia of Type Strains, Phase IV (KMG-IV): sequencing the most valuable type-strain genomes for metagenomic binning, comparative biology and taxonomic classification.</title>
        <authorList>
            <person name="Goeker M."/>
        </authorList>
    </citation>
    <scope>NUCLEOTIDE SEQUENCE [LARGE SCALE GENOMIC DNA]</scope>
    <source>
        <strain evidence="2 3">DSM 103526</strain>
    </source>
</reference>
<dbReference type="Pfam" id="PF00583">
    <property type="entry name" value="Acetyltransf_1"/>
    <property type="match status" value="1"/>
</dbReference>
<dbReference type="CDD" id="cd04301">
    <property type="entry name" value="NAT_SF"/>
    <property type="match status" value="1"/>
</dbReference>
<keyword evidence="3" id="KW-1185">Reference proteome</keyword>
<evidence type="ECO:0000259" key="1">
    <source>
        <dbReference type="PROSITE" id="PS51186"/>
    </source>
</evidence>
<dbReference type="InterPro" id="IPR000182">
    <property type="entry name" value="GNAT_dom"/>
</dbReference>